<dbReference type="SMART" id="SM00448">
    <property type="entry name" value="REC"/>
    <property type="match status" value="1"/>
</dbReference>
<dbReference type="InterPro" id="IPR011006">
    <property type="entry name" value="CheY-like_superfamily"/>
</dbReference>
<organism evidence="6 7">
    <name type="scientific">Methylobacterium oryzae</name>
    <dbReference type="NCBI Taxonomy" id="334852"/>
    <lineage>
        <taxon>Bacteria</taxon>
        <taxon>Pseudomonadati</taxon>
        <taxon>Pseudomonadota</taxon>
        <taxon>Alphaproteobacteria</taxon>
        <taxon>Hyphomicrobiales</taxon>
        <taxon>Methylobacteriaceae</taxon>
        <taxon>Methylobacterium</taxon>
    </lineage>
</organism>
<evidence type="ECO:0000256" key="1">
    <source>
        <dbReference type="ARBA" id="ARBA00022553"/>
    </source>
</evidence>
<dbReference type="InterPro" id="IPR058245">
    <property type="entry name" value="NreC/VraR/RcsB-like_REC"/>
</dbReference>
<dbReference type="PROSITE" id="PS50043">
    <property type="entry name" value="HTH_LUXR_2"/>
    <property type="match status" value="1"/>
</dbReference>
<feature type="domain" description="Response regulatory" evidence="5">
    <location>
        <begin position="7"/>
        <end position="123"/>
    </location>
</feature>
<feature type="domain" description="HTH luxR-type" evidence="4">
    <location>
        <begin position="145"/>
        <end position="210"/>
    </location>
</feature>
<dbReference type="SUPFAM" id="SSF46894">
    <property type="entry name" value="C-terminal effector domain of the bipartite response regulators"/>
    <property type="match status" value="1"/>
</dbReference>
<evidence type="ECO:0000256" key="3">
    <source>
        <dbReference type="PROSITE-ProRule" id="PRU00169"/>
    </source>
</evidence>
<dbReference type="PANTHER" id="PTHR43214:SF43">
    <property type="entry name" value="TWO-COMPONENT RESPONSE REGULATOR"/>
    <property type="match status" value="1"/>
</dbReference>
<keyword evidence="1 3" id="KW-0597">Phosphoprotein</keyword>
<gene>
    <name evidence="6" type="ORF">MOTC310_16680</name>
</gene>
<dbReference type="EMBL" id="MLCA01000008">
    <property type="protein sequence ID" value="MEE7492020.1"/>
    <property type="molecule type" value="Genomic_DNA"/>
</dbReference>
<dbReference type="CDD" id="cd06170">
    <property type="entry name" value="LuxR_C_like"/>
    <property type="match status" value="1"/>
</dbReference>
<keyword evidence="7" id="KW-1185">Reference proteome</keyword>
<dbReference type="InterPro" id="IPR016032">
    <property type="entry name" value="Sig_transdc_resp-reg_C-effctor"/>
</dbReference>
<evidence type="ECO:0000313" key="7">
    <source>
        <dbReference type="Proteomes" id="UP001355206"/>
    </source>
</evidence>
<dbReference type="SUPFAM" id="SSF52172">
    <property type="entry name" value="CheY-like"/>
    <property type="match status" value="1"/>
</dbReference>
<evidence type="ECO:0000259" key="4">
    <source>
        <dbReference type="PROSITE" id="PS50043"/>
    </source>
</evidence>
<dbReference type="Pfam" id="PF00072">
    <property type="entry name" value="Response_reg"/>
    <property type="match status" value="1"/>
</dbReference>
<dbReference type="PANTHER" id="PTHR43214">
    <property type="entry name" value="TWO-COMPONENT RESPONSE REGULATOR"/>
    <property type="match status" value="1"/>
</dbReference>
<protein>
    <submittedName>
        <fullName evidence="6">DNA-binding response regulator</fullName>
    </submittedName>
</protein>
<evidence type="ECO:0000313" key="6">
    <source>
        <dbReference type="EMBL" id="MEE7492020.1"/>
    </source>
</evidence>
<dbReference type="Pfam" id="PF00196">
    <property type="entry name" value="GerE"/>
    <property type="match status" value="1"/>
</dbReference>
<dbReference type="GO" id="GO:0003677">
    <property type="term" value="F:DNA binding"/>
    <property type="evidence" value="ECO:0007669"/>
    <property type="project" value="UniProtKB-KW"/>
</dbReference>
<dbReference type="CDD" id="cd17535">
    <property type="entry name" value="REC_NarL-like"/>
    <property type="match status" value="1"/>
</dbReference>
<proteinExistence type="predicted"/>
<name>A0ABU7TS24_9HYPH</name>
<reference evidence="6 7" key="1">
    <citation type="journal article" date="2012" name="Genet. Mol. Biol.">
        <title>Analysis of 16S rRNA and mxaF genes revealing insights into Methylobacterium niche-specific plant association.</title>
        <authorList>
            <person name="Dourado M.N."/>
            <person name="Andreote F.D."/>
            <person name="Dini-Andreote F."/>
            <person name="Conti R."/>
            <person name="Araujo J.M."/>
            <person name="Araujo W.L."/>
        </authorList>
    </citation>
    <scope>NUCLEOTIDE SEQUENCE [LARGE SCALE GENOMIC DNA]</scope>
    <source>
        <strain evidence="6 7">TC3-10</strain>
    </source>
</reference>
<accession>A0ABU7TS24</accession>
<dbReference type="InterPro" id="IPR000792">
    <property type="entry name" value="Tscrpt_reg_LuxR_C"/>
</dbReference>
<comment type="caution">
    <text evidence="6">The sequence shown here is derived from an EMBL/GenBank/DDBJ whole genome shotgun (WGS) entry which is preliminary data.</text>
</comment>
<keyword evidence="2 6" id="KW-0238">DNA-binding</keyword>
<dbReference type="Gene3D" id="3.40.50.2300">
    <property type="match status" value="1"/>
</dbReference>
<sequence>MTGKRIRVMLVDDHAVVREGYRRLLERRPDMDVIAEAHDGAGAYLAYGTAVPDVVIMDISMPGRGGIDAIRQIRQVDPSARILVFSVHSAVSYALQAIRAGARGYITKSSASELLIDAVRSVFNNKLTLCGEIAHLLAASRLEDQHPPIDQLSPREFEILRMILDSRHTEEIASDLSLSPKTVANYHYAIKSKLGVSSDVELVYHCIRCGLIDPFSAIGPD</sequence>
<dbReference type="SMART" id="SM00421">
    <property type="entry name" value="HTH_LUXR"/>
    <property type="match status" value="1"/>
</dbReference>
<evidence type="ECO:0000256" key="2">
    <source>
        <dbReference type="ARBA" id="ARBA00023125"/>
    </source>
</evidence>
<dbReference type="InterPro" id="IPR001789">
    <property type="entry name" value="Sig_transdc_resp-reg_receiver"/>
</dbReference>
<dbReference type="PROSITE" id="PS50110">
    <property type="entry name" value="RESPONSE_REGULATORY"/>
    <property type="match status" value="1"/>
</dbReference>
<dbReference type="PRINTS" id="PR00038">
    <property type="entry name" value="HTHLUXR"/>
</dbReference>
<evidence type="ECO:0000259" key="5">
    <source>
        <dbReference type="PROSITE" id="PS50110"/>
    </source>
</evidence>
<dbReference type="InterPro" id="IPR039420">
    <property type="entry name" value="WalR-like"/>
</dbReference>
<feature type="modified residue" description="4-aspartylphosphate" evidence="3">
    <location>
        <position position="58"/>
    </location>
</feature>
<dbReference type="Proteomes" id="UP001355206">
    <property type="component" value="Unassembled WGS sequence"/>
</dbReference>